<evidence type="ECO:0000256" key="6">
    <source>
        <dbReference type="ARBA" id="ARBA00022842"/>
    </source>
</evidence>
<evidence type="ECO:0000313" key="15">
    <source>
        <dbReference type="Proteomes" id="UP001186944"/>
    </source>
</evidence>
<dbReference type="InterPro" id="IPR051132">
    <property type="entry name" value="3-5_Exonuclease_domain"/>
</dbReference>
<dbReference type="InterPro" id="IPR036397">
    <property type="entry name" value="RNaseH_sf"/>
</dbReference>
<proteinExistence type="inferred from homology"/>
<dbReference type="PANTHER" id="PTHR13620:SF109">
    <property type="entry name" value="3'-5' EXONUCLEASE"/>
    <property type="match status" value="1"/>
</dbReference>
<dbReference type="CDD" id="cd06141">
    <property type="entry name" value="WRN_exo"/>
    <property type="match status" value="1"/>
</dbReference>
<keyword evidence="5" id="KW-0269">Exonuclease</keyword>
<feature type="domain" description="3'-5' exonuclease" evidence="13">
    <location>
        <begin position="70"/>
        <end position="256"/>
    </location>
</feature>
<dbReference type="InterPro" id="IPR002562">
    <property type="entry name" value="3'-5'_exonuclease_dom"/>
</dbReference>
<comment type="similarity">
    <text evidence="8">Belongs to the WRNexo family.</text>
</comment>
<keyword evidence="4" id="KW-0378">Hydrolase</keyword>
<evidence type="ECO:0000256" key="9">
    <source>
        <dbReference type="ARBA" id="ARBA00040531"/>
    </source>
</evidence>
<dbReference type="GO" id="GO:0005634">
    <property type="term" value="C:nucleus"/>
    <property type="evidence" value="ECO:0007669"/>
    <property type="project" value="UniProtKB-SubCell"/>
</dbReference>
<dbReference type="InterPro" id="IPR012337">
    <property type="entry name" value="RNaseH-like_sf"/>
</dbReference>
<keyword evidence="7" id="KW-0539">Nucleus</keyword>
<dbReference type="GO" id="GO:0008408">
    <property type="term" value="F:3'-5' exonuclease activity"/>
    <property type="evidence" value="ECO:0007669"/>
    <property type="project" value="InterPro"/>
</dbReference>
<comment type="caution">
    <text evidence="14">The sequence shown here is derived from an EMBL/GenBank/DDBJ whole genome shotgun (WGS) entry which is preliminary data.</text>
</comment>
<evidence type="ECO:0000256" key="11">
    <source>
        <dbReference type="ARBA" id="ARBA00045901"/>
    </source>
</evidence>
<dbReference type="GO" id="GO:0006139">
    <property type="term" value="P:nucleobase-containing compound metabolic process"/>
    <property type="evidence" value="ECO:0007669"/>
    <property type="project" value="InterPro"/>
</dbReference>
<dbReference type="SUPFAM" id="SSF53098">
    <property type="entry name" value="Ribonuclease H-like"/>
    <property type="match status" value="1"/>
</dbReference>
<evidence type="ECO:0000256" key="12">
    <source>
        <dbReference type="SAM" id="MobiDB-lite"/>
    </source>
</evidence>
<organism evidence="14 15">
    <name type="scientific">Pinctada imbricata</name>
    <name type="common">Atlantic pearl-oyster</name>
    <name type="synonym">Pinctada martensii</name>
    <dbReference type="NCBI Taxonomy" id="66713"/>
    <lineage>
        <taxon>Eukaryota</taxon>
        <taxon>Metazoa</taxon>
        <taxon>Spiralia</taxon>
        <taxon>Lophotrochozoa</taxon>
        <taxon>Mollusca</taxon>
        <taxon>Bivalvia</taxon>
        <taxon>Autobranchia</taxon>
        <taxon>Pteriomorphia</taxon>
        <taxon>Pterioida</taxon>
        <taxon>Pterioidea</taxon>
        <taxon>Pteriidae</taxon>
        <taxon>Pinctada</taxon>
    </lineage>
</organism>
<evidence type="ECO:0000256" key="1">
    <source>
        <dbReference type="ARBA" id="ARBA00004123"/>
    </source>
</evidence>
<keyword evidence="15" id="KW-1185">Reference proteome</keyword>
<dbReference type="Proteomes" id="UP001186944">
    <property type="component" value="Unassembled WGS sequence"/>
</dbReference>
<comment type="subcellular location">
    <subcellularLocation>
        <location evidence="1">Nucleus</location>
    </subcellularLocation>
</comment>
<evidence type="ECO:0000256" key="3">
    <source>
        <dbReference type="ARBA" id="ARBA00022723"/>
    </source>
</evidence>
<evidence type="ECO:0000256" key="2">
    <source>
        <dbReference type="ARBA" id="ARBA00022722"/>
    </source>
</evidence>
<evidence type="ECO:0000256" key="4">
    <source>
        <dbReference type="ARBA" id="ARBA00022801"/>
    </source>
</evidence>
<keyword evidence="3" id="KW-0479">Metal-binding</keyword>
<gene>
    <name evidence="14" type="ORF">FSP39_003427</name>
</gene>
<dbReference type="AlphaFoldDB" id="A0AA88XEH0"/>
<dbReference type="GO" id="GO:0046872">
    <property type="term" value="F:metal ion binding"/>
    <property type="evidence" value="ECO:0007669"/>
    <property type="project" value="UniProtKB-KW"/>
</dbReference>
<protein>
    <recommendedName>
        <fullName evidence="9">3'-5' exonuclease</fullName>
    </recommendedName>
    <alternativeName>
        <fullName evidence="10">Werner Syndrome-like exonuclease</fullName>
    </alternativeName>
</protein>
<dbReference type="PANTHER" id="PTHR13620">
    <property type="entry name" value="3-5 EXONUCLEASE"/>
    <property type="match status" value="1"/>
</dbReference>
<evidence type="ECO:0000259" key="13">
    <source>
        <dbReference type="SMART" id="SM00474"/>
    </source>
</evidence>
<sequence length="258" mass="29199">MSCKKRSLPAWMSLSNGNKRESDQQQGGDGDTDSVKQKRKIKEAKLMKASMDFDKVLQDSLQELKFQGNIVYSSYKSDCRGLCEDIELSLCDVEGAFIGFDMEWPVTYEVGNESKTAVIQICMGPASVYVFHLSAMGCFPKALQCLIQNEKILKVGVGIESDLWKLDRDFDAPMLSTIKNSMVDLSKFANQKLKTTETWSLEGLVRHLFHKRLSKDPSVRKGDWSRYPLTEEQKSYAASDAYASCLVYEKLRDKEKPA</sequence>
<comment type="function">
    <text evidence="11">Has exonuclease activity on both single-stranded and duplex templates bearing overhangs, but not blunt ended duplex DNA, and cleaves in a 3'-5' direction. Essential for the formation of DNA replication focal centers. Has an important role in maintaining genome stability.</text>
</comment>
<name>A0AA88XEH0_PINIB</name>
<feature type="region of interest" description="Disordered" evidence="12">
    <location>
        <begin position="1"/>
        <end position="37"/>
    </location>
</feature>
<accession>A0AA88XEH0</accession>
<evidence type="ECO:0000256" key="10">
    <source>
        <dbReference type="ARBA" id="ARBA00042761"/>
    </source>
</evidence>
<reference evidence="14" key="1">
    <citation type="submission" date="2019-08" db="EMBL/GenBank/DDBJ databases">
        <title>The improved chromosome-level genome for the pearl oyster Pinctada fucata martensii using PacBio sequencing and Hi-C.</title>
        <authorList>
            <person name="Zheng Z."/>
        </authorList>
    </citation>
    <scope>NUCLEOTIDE SEQUENCE</scope>
    <source>
        <strain evidence="14">ZZ-2019</strain>
        <tissue evidence="14">Adductor muscle</tissue>
    </source>
</reference>
<evidence type="ECO:0000313" key="14">
    <source>
        <dbReference type="EMBL" id="KAK3083804.1"/>
    </source>
</evidence>
<dbReference type="GO" id="GO:0003676">
    <property type="term" value="F:nucleic acid binding"/>
    <property type="evidence" value="ECO:0007669"/>
    <property type="project" value="InterPro"/>
</dbReference>
<dbReference type="Pfam" id="PF01612">
    <property type="entry name" value="DNA_pol_A_exo1"/>
    <property type="match status" value="1"/>
</dbReference>
<dbReference type="EMBL" id="VSWD01000013">
    <property type="protein sequence ID" value="KAK3083804.1"/>
    <property type="molecule type" value="Genomic_DNA"/>
</dbReference>
<evidence type="ECO:0000256" key="7">
    <source>
        <dbReference type="ARBA" id="ARBA00023242"/>
    </source>
</evidence>
<evidence type="ECO:0000256" key="8">
    <source>
        <dbReference type="ARBA" id="ARBA00037949"/>
    </source>
</evidence>
<keyword evidence="2" id="KW-0540">Nuclease</keyword>
<keyword evidence="6" id="KW-0460">Magnesium</keyword>
<evidence type="ECO:0000256" key="5">
    <source>
        <dbReference type="ARBA" id="ARBA00022839"/>
    </source>
</evidence>
<dbReference type="SMART" id="SM00474">
    <property type="entry name" value="35EXOc"/>
    <property type="match status" value="1"/>
</dbReference>
<dbReference type="Gene3D" id="3.30.420.10">
    <property type="entry name" value="Ribonuclease H-like superfamily/Ribonuclease H"/>
    <property type="match status" value="1"/>
</dbReference>